<dbReference type="PANTHER" id="PTHR10429:SF0">
    <property type="entry name" value="DNA-3-METHYLADENINE GLYCOSYLASE"/>
    <property type="match status" value="1"/>
</dbReference>
<dbReference type="PANTHER" id="PTHR10429">
    <property type="entry name" value="DNA-3-METHYLADENINE GLYCOSYLASE"/>
    <property type="match status" value="1"/>
</dbReference>
<reference evidence="6" key="1">
    <citation type="submission" date="2019-09" db="EMBL/GenBank/DDBJ databases">
        <authorList>
            <person name="Chandra G."/>
            <person name="Truman W A."/>
        </authorList>
    </citation>
    <scope>NUCLEOTIDE SEQUENCE [LARGE SCALE GENOMIC DNA]</scope>
    <source>
        <strain evidence="6">PS652</strain>
    </source>
</reference>
<dbReference type="EC" id="3.2.2.-" evidence="5"/>
<dbReference type="InterPro" id="IPR036995">
    <property type="entry name" value="MPG_sf"/>
</dbReference>
<evidence type="ECO:0000313" key="6">
    <source>
        <dbReference type="EMBL" id="VVN29723.1"/>
    </source>
</evidence>
<evidence type="ECO:0000256" key="2">
    <source>
        <dbReference type="ARBA" id="ARBA00022763"/>
    </source>
</evidence>
<dbReference type="InterPro" id="IPR011034">
    <property type="entry name" value="Formyl_transferase-like_C_sf"/>
</dbReference>
<evidence type="ECO:0000256" key="3">
    <source>
        <dbReference type="ARBA" id="ARBA00022801"/>
    </source>
</evidence>
<dbReference type="AlphaFoldDB" id="A0A5E6WM16"/>
<dbReference type="GO" id="GO:0006284">
    <property type="term" value="P:base-excision repair"/>
    <property type="evidence" value="ECO:0007669"/>
    <property type="project" value="InterPro"/>
</dbReference>
<evidence type="ECO:0000256" key="5">
    <source>
        <dbReference type="HAMAP-Rule" id="MF_00527"/>
    </source>
</evidence>
<dbReference type="GO" id="GO:0003905">
    <property type="term" value="F:alkylbase DNA N-glycosylase activity"/>
    <property type="evidence" value="ECO:0007669"/>
    <property type="project" value="InterPro"/>
</dbReference>
<organism evidence="6">
    <name type="scientific">Pseudomonas fluorescens</name>
    <dbReference type="NCBI Taxonomy" id="294"/>
    <lineage>
        <taxon>Bacteria</taxon>
        <taxon>Pseudomonadati</taxon>
        <taxon>Pseudomonadota</taxon>
        <taxon>Gammaproteobacteria</taxon>
        <taxon>Pseudomonadales</taxon>
        <taxon>Pseudomonadaceae</taxon>
        <taxon>Pseudomonas</taxon>
    </lineage>
</organism>
<keyword evidence="2 5" id="KW-0227">DNA damage</keyword>
<sequence length="265" mass="29485">MVEKSAASPLHNDHSGLVKAEIAIIAHLSTREPARMPDSAPCPLKALPDSFFDRDAGELARALLGKVIRHRHGPYWLAARIIETEAYYLTDKGSHASLGYTEKRRALFLDGGHIYMYYARGGDSLNFSAHGPGNAVLIKSAYPFVDALSDTNSLAQMQLNNPDANGQPRPPERLCAGQTLLCKALGLKVPHWDGKRFDAEQLFVEDCGINVKQIIQTTRLGIPHGRDEHLPYRFVDADFTRHCTRNPLRRGQVEGRDYFLLTQGN</sequence>
<dbReference type="CDD" id="cd00540">
    <property type="entry name" value="AAG"/>
    <property type="match status" value="1"/>
</dbReference>
<dbReference type="HAMAP" id="MF_00527">
    <property type="entry name" value="3MGH"/>
    <property type="match status" value="1"/>
</dbReference>
<proteinExistence type="inferred from homology"/>
<dbReference type="SUPFAM" id="SSF50486">
    <property type="entry name" value="FMT C-terminal domain-like"/>
    <property type="match status" value="1"/>
</dbReference>
<keyword evidence="3 5" id="KW-0378">Hydrolase</keyword>
<dbReference type="EMBL" id="CABVHG010000039">
    <property type="protein sequence ID" value="VVN29723.1"/>
    <property type="molecule type" value="Genomic_DNA"/>
</dbReference>
<accession>A0A5E6WM16</accession>
<dbReference type="InterPro" id="IPR003180">
    <property type="entry name" value="MPG"/>
</dbReference>
<evidence type="ECO:0000256" key="1">
    <source>
        <dbReference type="ARBA" id="ARBA00009232"/>
    </source>
</evidence>
<dbReference type="Pfam" id="PF02245">
    <property type="entry name" value="Pur_DNA_glyco"/>
    <property type="match status" value="1"/>
</dbReference>
<comment type="similarity">
    <text evidence="1 5">Belongs to the DNA glycosylase MPG family.</text>
</comment>
<protein>
    <recommendedName>
        <fullName evidence="5">Putative 3-methyladenine DNA glycosylase</fullName>
        <ecNumber evidence="5">3.2.2.-</ecNumber>
    </recommendedName>
</protein>
<keyword evidence="4 5" id="KW-0234">DNA repair</keyword>
<dbReference type="Gene3D" id="3.10.300.10">
    <property type="entry name" value="Methylpurine-DNA glycosylase (MPG)"/>
    <property type="match status" value="1"/>
</dbReference>
<dbReference type="GO" id="GO:0003677">
    <property type="term" value="F:DNA binding"/>
    <property type="evidence" value="ECO:0007669"/>
    <property type="project" value="InterPro"/>
</dbReference>
<evidence type="ECO:0000256" key="4">
    <source>
        <dbReference type="ARBA" id="ARBA00023204"/>
    </source>
</evidence>
<name>A0A5E6WM16_PSEFL</name>
<keyword evidence="6" id="KW-0326">Glycosidase</keyword>
<gene>
    <name evidence="6" type="ORF">PS652_04781</name>
</gene>
<dbReference type="NCBIfam" id="NF002005">
    <property type="entry name" value="PRK00802.1-5"/>
    <property type="match status" value="1"/>
</dbReference>